<reference evidence="1" key="1">
    <citation type="submission" date="2021-03" db="EMBL/GenBank/DDBJ databases">
        <authorList>
            <consortium name="DOE Joint Genome Institute"/>
            <person name="Ahrendt S."/>
            <person name="Looney B.P."/>
            <person name="Miyauchi S."/>
            <person name="Morin E."/>
            <person name="Drula E."/>
            <person name="Courty P.E."/>
            <person name="Chicoki N."/>
            <person name="Fauchery L."/>
            <person name="Kohler A."/>
            <person name="Kuo A."/>
            <person name="Labutti K."/>
            <person name="Pangilinan J."/>
            <person name="Lipzen A."/>
            <person name="Riley R."/>
            <person name="Andreopoulos W."/>
            <person name="He G."/>
            <person name="Johnson J."/>
            <person name="Barry K.W."/>
            <person name="Grigoriev I.V."/>
            <person name="Nagy L."/>
            <person name="Hibbett D."/>
            <person name="Henrissat B."/>
            <person name="Matheny P.B."/>
            <person name="Labbe J."/>
            <person name="Martin F."/>
        </authorList>
    </citation>
    <scope>NUCLEOTIDE SEQUENCE</scope>
    <source>
        <strain evidence="1">HHB10654</strain>
    </source>
</reference>
<dbReference type="Proteomes" id="UP000814140">
    <property type="component" value="Unassembled WGS sequence"/>
</dbReference>
<accession>A0ACB8SJM0</accession>
<name>A0ACB8SJM0_9AGAM</name>
<evidence type="ECO:0000313" key="1">
    <source>
        <dbReference type="EMBL" id="KAI0056437.1"/>
    </source>
</evidence>
<dbReference type="EMBL" id="MU277264">
    <property type="protein sequence ID" value="KAI0056437.1"/>
    <property type="molecule type" value="Genomic_DNA"/>
</dbReference>
<reference evidence="1" key="2">
    <citation type="journal article" date="2022" name="New Phytol.">
        <title>Evolutionary transition to the ectomycorrhizal habit in the genomes of a hyperdiverse lineage of mushroom-forming fungi.</title>
        <authorList>
            <person name="Looney B."/>
            <person name="Miyauchi S."/>
            <person name="Morin E."/>
            <person name="Drula E."/>
            <person name="Courty P.E."/>
            <person name="Kohler A."/>
            <person name="Kuo A."/>
            <person name="LaButti K."/>
            <person name="Pangilinan J."/>
            <person name="Lipzen A."/>
            <person name="Riley R."/>
            <person name="Andreopoulos W."/>
            <person name="He G."/>
            <person name="Johnson J."/>
            <person name="Nolan M."/>
            <person name="Tritt A."/>
            <person name="Barry K.W."/>
            <person name="Grigoriev I.V."/>
            <person name="Nagy L.G."/>
            <person name="Hibbett D."/>
            <person name="Henrissat B."/>
            <person name="Matheny P.B."/>
            <person name="Labbe J."/>
            <person name="Martin F.M."/>
        </authorList>
    </citation>
    <scope>NUCLEOTIDE SEQUENCE</scope>
    <source>
        <strain evidence="1">HHB10654</strain>
    </source>
</reference>
<protein>
    <submittedName>
        <fullName evidence="1">Uncharacterized protein</fullName>
    </submittedName>
</protein>
<gene>
    <name evidence="1" type="ORF">BV25DRAFT_1832203</name>
</gene>
<sequence>MLNLQQINALEPGFDIESRVSVQTYAERLSSFRLASYDHPLTQGTSFVVQLDSPVVQDQAGKRSLPSFSISPLPLVLVLESPLQTDKRCLTQVWVARVEGKIGNRTQERVQHVVVKFIQHSMISIPDPDYAEEYIDPAVLALREDAVYRTLHSVQGSAIPYYFGMHVVNLPNQEQAHMLVLEHIEGSTVREWRDSIVVFDPAIGDYSVKPSIHASIVPILQHLLVLSLQSIKAIHDLDIIHADINGKNMILYPSAAAPTQVVFIDFIHSTTPAEAILKEFERLDCCTALVCCEEHSYTIENWAKDNLPDGLVPPIYPDLRKCNLR</sequence>
<organism evidence="1 2">
    <name type="scientific">Artomyces pyxidatus</name>
    <dbReference type="NCBI Taxonomy" id="48021"/>
    <lineage>
        <taxon>Eukaryota</taxon>
        <taxon>Fungi</taxon>
        <taxon>Dikarya</taxon>
        <taxon>Basidiomycota</taxon>
        <taxon>Agaricomycotina</taxon>
        <taxon>Agaricomycetes</taxon>
        <taxon>Russulales</taxon>
        <taxon>Auriscalpiaceae</taxon>
        <taxon>Artomyces</taxon>
    </lineage>
</organism>
<keyword evidence="2" id="KW-1185">Reference proteome</keyword>
<proteinExistence type="predicted"/>
<evidence type="ECO:0000313" key="2">
    <source>
        <dbReference type="Proteomes" id="UP000814140"/>
    </source>
</evidence>
<comment type="caution">
    <text evidence="1">The sequence shown here is derived from an EMBL/GenBank/DDBJ whole genome shotgun (WGS) entry which is preliminary data.</text>
</comment>